<name>A0A183FBT5_HELPZ</name>
<proteinExistence type="predicted"/>
<gene>
    <name evidence="1" type="ORF">HPBE_LOCUS3628</name>
</gene>
<accession>A0A183FBT5</accession>
<reference evidence="1 2" key="1">
    <citation type="submission" date="2018-11" db="EMBL/GenBank/DDBJ databases">
        <authorList>
            <consortium name="Pathogen Informatics"/>
        </authorList>
    </citation>
    <scope>NUCLEOTIDE SEQUENCE [LARGE SCALE GENOMIC DNA]</scope>
</reference>
<sequence length="55" mass="6424">MVFGKGQEVGEWEKLDWRDPRTKDIHTDTMLCSSKEPSTGEERLQKLFSLLVENK</sequence>
<dbReference type="Proteomes" id="UP000050761">
    <property type="component" value="Unassembled WGS sequence"/>
</dbReference>
<reference evidence="3" key="2">
    <citation type="submission" date="2019-09" db="UniProtKB">
        <authorList>
            <consortium name="WormBaseParasite"/>
        </authorList>
    </citation>
    <scope>IDENTIFICATION</scope>
</reference>
<accession>A0A3P7VTF1</accession>
<protein>
    <submittedName>
        <fullName evidence="1 3">Uncharacterized protein</fullName>
    </submittedName>
</protein>
<evidence type="ECO:0000313" key="3">
    <source>
        <dbReference type="WBParaSite" id="HPBE_0000362701-mRNA-1"/>
    </source>
</evidence>
<dbReference type="AlphaFoldDB" id="A0A183FBT5"/>
<organism evidence="2 3">
    <name type="scientific">Heligmosomoides polygyrus</name>
    <name type="common">Parasitic roundworm</name>
    <dbReference type="NCBI Taxonomy" id="6339"/>
    <lineage>
        <taxon>Eukaryota</taxon>
        <taxon>Metazoa</taxon>
        <taxon>Ecdysozoa</taxon>
        <taxon>Nematoda</taxon>
        <taxon>Chromadorea</taxon>
        <taxon>Rhabditida</taxon>
        <taxon>Rhabditina</taxon>
        <taxon>Rhabditomorpha</taxon>
        <taxon>Strongyloidea</taxon>
        <taxon>Heligmosomidae</taxon>
        <taxon>Heligmosomoides</taxon>
    </lineage>
</organism>
<evidence type="ECO:0000313" key="2">
    <source>
        <dbReference type="Proteomes" id="UP000050761"/>
    </source>
</evidence>
<dbReference type="EMBL" id="UZAH01011347">
    <property type="protein sequence ID" value="VDO38367.1"/>
    <property type="molecule type" value="Genomic_DNA"/>
</dbReference>
<dbReference type="WBParaSite" id="HPBE_0000362701-mRNA-1">
    <property type="protein sequence ID" value="HPBE_0000362701-mRNA-1"/>
    <property type="gene ID" value="HPBE_0000362701"/>
</dbReference>
<evidence type="ECO:0000313" key="1">
    <source>
        <dbReference type="EMBL" id="VDO38367.1"/>
    </source>
</evidence>
<keyword evidence="2" id="KW-1185">Reference proteome</keyword>